<organism evidence="5 6">
    <name type="scientific">Magallana gigas</name>
    <name type="common">Pacific oyster</name>
    <name type="synonym">Crassostrea gigas</name>
    <dbReference type="NCBI Taxonomy" id="29159"/>
    <lineage>
        <taxon>Eukaryota</taxon>
        <taxon>Metazoa</taxon>
        <taxon>Spiralia</taxon>
        <taxon>Lophotrochozoa</taxon>
        <taxon>Mollusca</taxon>
        <taxon>Bivalvia</taxon>
        <taxon>Autobranchia</taxon>
        <taxon>Pteriomorphia</taxon>
        <taxon>Ostreida</taxon>
        <taxon>Ostreoidea</taxon>
        <taxon>Ostreidae</taxon>
        <taxon>Magallana</taxon>
    </lineage>
</organism>
<proteinExistence type="predicted"/>
<evidence type="ECO:0000313" key="5">
    <source>
        <dbReference type="EnsemblMetazoa" id="G2679.1:cds"/>
    </source>
</evidence>
<keyword evidence="1" id="KW-0833">Ubl conjugation pathway</keyword>
<evidence type="ECO:0000259" key="3">
    <source>
        <dbReference type="Pfam" id="PF22964"/>
    </source>
</evidence>
<accession>A0A8W8L5J1</accession>
<dbReference type="AlphaFoldDB" id="A0A8W8L5J1"/>
<dbReference type="PANTHER" id="PTHR12904">
    <property type="match status" value="1"/>
</dbReference>
<dbReference type="SUPFAM" id="SSF48371">
    <property type="entry name" value="ARM repeat"/>
    <property type="match status" value="1"/>
</dbReference>
<evidence type="ECO:0000256" key="2">
    <source>
        <dbReference type="SAM" id="MobiDB-lite"/>
    </source>
</evidence>
<dbReference type="Gene3D" id="1.25.10.10">
    <property type="entry name" value="Leucine-rich Repeat Variant"/>
    <property type="match status" value="1"/>
</dbReference>
<dbReference type="InterPro" id="IPR032675">
    <property type="entry name" value="LRR_dom_sf"/>
</dbReference>
<evidence type="ECO:0008006" key="7">
    <source>
        <dbReference type="Google" id="ProtNLM"/>
    </source>
</evidence>
<dbReference type="GO" id="GO:0031462">
    <property type="term" value="C:Cul2-RING ubiquitin ligase complex"/>
    <property type="evidence" value="ECO:0007669"/>
    <property type="project" value="TreeGrafter"/>
</dbReference>
<feature type="region of interest" description="Disordered" evidence="2">
    <location>
        <begin position="771"/>
        <end position="793"/>
    </location>
</feature>
<dbReference type="InterPro" id="IPR016024">
    <property type="entry name" value="ARM-type_fold"/>
</dbReference>
<evidence type="ECO:0000313" key="6">
    <source>
        <dbReference type="Proteomes" id="UP000005408"/>
    </source>
</evidence>
<dbReference type="Pfam" id="PF22964">
    <property type="entry name" value="ZER1-like_2nd"/>
    <property type="match status" value="1"/>
</dbReference>
<reference evidence="5" key="1">
    <citation type="submission" date="2022-08" db="UniProtKB">
        <authorList>
            <consortium name="EnsemblMetazoa"/>
        </authorList>
    </citation>
    <scope>IDENTIFICATION</scope>
    <source>
        <strain evidence="5">05x7-T-G4-1.051#20</strain>
    </source>
</reference>
<dbReference type="Gene3D" id="3.80.10.10">
    <property type="entry name" value="Ribonuclease Inhibitor"/>
    <property type="match status" value="1"/>
</dbReference>
<protein>
    <recommendedName>
        <fullName evidence="7">Protein zyg-11-like protein B</fullName>
    </recommendedName>
</protein>
<dbReference type="SUPFAM" id="SSF52047">
    <property type="entry name" value="RNI-like"/>
    <property type="match status" value="1"/>
</dbReference>
<feature type="domain" description="Protein zer-1 homolog-like C-terminal" evidence="3">
    <location>
        <begin position="411"/>
        <end position="765"/>
    </location>
</feature>
<evidence type="ECO:0000259" key="4">
    <source>
        <dbReference type="Pfam" id="PF25013"/>
    </source>
</evidence>
<dbReference type="Pfam" id="PF25013">
    <property type="entry name" value="LRR_Zer-1"/>
    <property type="match status" value="1"/>
</dbReference>
<dbReference type="InterPro" id="IPR056845">
    <property type="entry name" value="LRR_Zer-1"/>
</dbReference>
<sequence length="793" mass="89182">MKVNDLLIKLPIFFESFYKTTVDGLTRNLYIKPFKMYDMPTSLQECCIDFISDHLQDLCTASATENTSIKKLAFKDPDIFFHGELSEQLLQTLCEKGKLTDETLSLFDPNVTNLKRVSIRDAQLSAKGLRILKSHKISELEIIGLRTATVNDVIGCLGEWTLSNLKSLNVNNSTFVNSTKFCVVVSLSKLHNLQSLNVSNTEFNKHGLEIIVEDLPCLVNLDISSTQILDISPLRKCKDRLKSLSMYNLVASNQDDVVPVLCELTKLVHLDVSEDSSMQPFVNVNSGKFAIINLLLRPRCLPNLTSLDISGKDGANEDVLREYVSCHSKLNFLGLALTEYCEYSMFTNDQSPDFIGTMTVSGEADERQIMEALRRYVSRCVYVQKSLYTLFRLTQVMLKPREDIIKLVLPAMKSHPKQLGVQMAATACLYNLSKGEVGAKVHPACLTRIVNLTLLAMENFPNHQQLQKNALLTLCSDRILNDVTFDRYRCAKLVMECLCQFNDPSMNRMSVAICSILAAKISTDQTSSLGAKPRYMRKMLQLVKSKVESNAIDITLKFTLSALWNLTDESPATCHVFLHEGGLELFMTILQTVSTMEVDVRTQVETKILGLLNNIAEVPTLREYLMRDDFLMLSKQLLRASQIDVSYFAAGIISHLASESIQKWLVVSAKEDILKELRDVVLQWEQPEGEMVAYRSFNPFFPLLRCFDCPAVQLWAVWAIQHVCTKNSTRYCPMLEKEGGTDIMMELINNPGTDENVVSIAEKILAFGKGPSVQQVPRDDQMSAPVPCPATEN</sequence>
<feature type="domain" description="Zer-1-like leucine-rich repeats region" evidence="4">
    <location>
        <begin position="237"/>
        <end position="315"/>
    </location>
</feature>
<dbReference type="InterPro" id="IPR011989">
    <property type="entry name" value="ARM-like"/>
</dbReference>
<dbReference type="PANTHER" id="PTHR12904:SF22">
    <property type="entry name" value="ZYG-11 FAMILY MEMBER B, CELL CYCLE REGULATOR"/>
    <property type="match status" value="1"/>
</dbReference>
<dbReference type="InterPro" id="IPR055142">
    <property type="entry name" value="ZER1-like_C"/>
</dbReference>
<dbReference type="InterPro" id="IPR051341">
    <property type="entry name" value="Zyg-11_UBL_adapter"/>
</dbReference>
<dbReference type="Proteomes" id="UP000005408">
    <property type="component" value="Unassembled WGS sequence"/>
</dbReference>
<evidence type="ECO:0000256" key="1">
    <source>
        <dbReference type="ARBA" id="ARBA00022786"/>
    </source>
</evidence>
<name>A0A8W8L5J1_MAGGI</name>
<dbReference type="EnsemblMetazoa" id="G2679.1">
    <property type="protein sequence ID" value="G2679.1:cds"/>
    <property type="gene ID" value="G2679"/>
</dbReference>
<keyword evidence="6" id="KW-1185">Reference proteome</keyword>